<dbReference type="GO" id="GO:0000981">
    <property type="term" value="F:DNA-binding transcription factor activity, RNA polymerase II-specific"/>
    <property type="evidence" value="ECO:0000318"/>
    <property type="project" value="GO_Central"/>
</dbReference>
<keyword evidence="2" id="KW-0221">Differentiation</keyword>
<reference evidence="12 13" key="1">
    <citation type="journal article" date="2008" name="Nature">
        <title>Genome analysis of the platypus reveals unique signatures of evolution.</title>
        <authorList>
            <person name="Warren W.C."/>
            <person name="Hillier L.W."/>
            <person name="Marshall Graves J.A."/>
            <person name="Birney E."/>
            <person name="Ponting C.P."/>
            <person name="Grutzner F."/>
            <person name="Belov K."/>
            <person name="Miller W."/>
            <person name="Clarke L."/>
            <person name="Chinwalla A.T."/>
            <person name="Yang S.P."/>
            <person name="Heger A."/>
            <person name="Locke D.P."/>
            <person name="Miethke P."/>
            <person name="Waters P.D."/>
            <person name="Veyrunes F."/>
            <person name="Fulton L."/>
            <person name="Fulton B."/>
            <person name="Graves T."/>
            <person name="Wallis J."/>
            <person name="Puente X.S."/>
            <person name="Lopez-Otin C."/>
            <person name="Ordonez G.R."/>
            <person name="Eichler E.E."/>
            <person name="Chen L."/>
            <person name="Cheng Z."/>
            <person name="Deakin J.E."/>
            <person name="Alsop A."/>
            <person name="Thompson K."/>
            <person name="Kirby P."/>
            <person name="Papenfuss A.T."/>
            <person name="Wakefield M.J."/>
            <person name="Olender T."/>
            <person name="Lancet D."/>
            <person name="Huttley G.A."/>
            <person name="Smit A.F."/>
            <person name="Pask A."/>
            <person name="Temple-Smith P."/>
            <person name="Batzer M.A."/>
            <person name="Walker J.A."/>
            <person name="Konkel M.K."/>
            <person name="Harris R.S."/>
            <person name="Whittington C.M."/>
            <person name="Wong E.S."/>
            <person name="Gemmell N.J."/>
            <person name="Buschiazzo E."/>
            <person name="Vargas Jentzsch I.M."/>
            <person name="Merkel A."/>
            <person name="Schmitz J."/>
            <person name="Zemann A."/>
            <person name="Churakov G."/>
            <person name="Kriegs J.O."/>
            <person name="Brosius J."/>
            <person name="Murchison E.P."/>
            <person name="Sachidanandam R."/>
            <person name="Smith C."/>
            <person name="Hannon G.J."/>
            <person name="Tsend-Ayush E."/>
            <person name="McMillan D."/>
            <person name="Attenborough R."/>
            <person name="Rens W."/>
            <person name="Ferguson-Smith M."/>
            <person name="Lefevre C.M."/>
            <person name="Sharp J.A."/>
            <person name="Nicholas K.R."/>
            <person name="Ray D.A."/>
            <person name="Kube M."/>
            <person name="Reinhardt R."/>
            <person name="Pringle T.H."/>
            <person name="Taylor J."/>
            <person name="Jones R.C."/>
            <person name="Nixon B."/>
            <person name="Dacheux J.L."/>
            <person name="Niwa H."/>
            <person name="Sekita Y."/>
            <person name="Huang X."/>
            <person name="Stark A."/>
            <person name="Kheradpour P."/>
            <person name="Kellis M."/>
            <person name="Flicek P."/>
            <person name="Chen Y."/>
            <person name="Webber C."/>
            <person name="Hardison R."/>
            <person name="Nelson J."/>
            <person name="Hallsworth-Pepin K."/>
            <person name="Delehaunty K."/>
            <person name="Markovic C."/>
            <person name="Minx P."/>
            <person name="Feng Y."/>
            <person name="Kremitzki C."/>
            <person name="Mitreva M."/>
            <person name="Glasscock J."/>
            <person name="Wylie T."/>
            <person name="Wohldmann P."/>
            <person name="Thiru P."/>
            <person name="Nhan M.N."/>
            <person name="Pohl C.S."/>
            <person name="Smith S.M."/>
            <person name="Hou S."/>
            <person name="Nefedov M."/>
            <person name="de Jong P.J."/>
            <person name="Renfree M.B."/>
            <person name="Mardis E.R."/>
            <person name="Wilson R.K."/>
        </authorList>
    </citation>
    <scope>NUCLEOTIDE SEQUENCE [LARGE SCALE GENOMIC DNA]</scope>
    <source>
        <strain evidence="12 13">Glennie</strain>
    </source>
</reference>
<sequence length="285" mass="30486">MHLLEADSPRSSPSHEEKCQQDGQLLLTVDPGKMERQLRRRQKNCAAAQRSRQKYTEKADELHQQHERLEKDNKALRREIEALQAEVKSWLWFLDEHNHICPLEGEKRPAPPGTQPPPTPGLHGPPGTRPLQPSSRPSPSPASSAPAQAPPAARAPGPAPDPSELFAPCTISTPPAPLSLVPRPSRPAPSTVPSPPLPSPALTPHLLASGAPPTPACPSGNAGDFGERGMWACPLSRPPTLGLADLRVTELGGSPASPQTEWRGLGLGFGPHPRAPCPLLSFPDM</sequence>
<feature type="compositionally biased region" description="Pro residues" evidence="10">
    <location>
        <begin position="184"/>
        <end position="201"/>
    </location>
</feature>
<evidence type="ECO:0000256" key="10">
    <source>
        <dbReference type="SAM" id="MobiDB-lite"/>
    </source>
</evidence>
<keyword evidence="6" id="KW-0804">Transcription</keyword>
<dbReference type="Proteomes" id="UP000002279">
    <property type="component" value="Chromosome 3"/>
</dbReference>
<dbReference type="PROSITE" id="PS50217">
    <property type="entry name" value="BZIP"/>
    <property type="match status" value="1"/>
</dbReference>
<evidence type="ECO:0000256" key="8">
    <source>
        <dbReference type="ARBA" id="ARBA00064452"/>
    </source>
</evidence>
<dbReference type="GeneTree" id="ENSGT00940000162373"/>
<dbReference type="FunFam" id="1.20.5.170:FF:000080">
    <property type="entry name" value="Basic leucine zipper transcriptional factor ATF-like 2"/>
    <property type="match status" value="1"/>
</dbReference>
<dbReference type="InParanoid" id="A0A6I8NGF6"/>
<evidence type="ECO:0000313" key="13">
    <source>
        <dbReference type="Proteomes" id="UP000002279"/>
    </source>
</evidence>
<feature type="region of interest" description="Disordered" evidence="10">
    <location>
        <begin position="1"/>
        <end position="72"/>
    </location>
</feature>
<dbReference type="SUPFAM" id="SSF57959">
    <property type="entry name" value="Leucine zipper domain"/>
    <property type="match status" value="1"/>
</dbReference>
<feature type="compositionally biased region" description="Basic and acidic residues" evidence="10">
    <location>
        <begin position="1"/>
        <end position="20"/>
    </location>
</feature>
<feature type="compositionally biased region" description="Pro residues" evidence="10">
    <location>
        <begin position="110"/>
        <end position="120"/>
    </location>
</feature>
<comment type="subunit">
    <text evidence="8">Heterodimer; heterodimerizes with JUN family proteins.</text>
</comment>
<evidence type="ECO:0000313" key="12">
    <source>
        <dbReference type="Ensembl" id="ENSOANP00000040180.1"/>
    </source>
</evidence>
<evidence type="ECO:0000256" key="7">
    <source>
        <dbReference type="ARBA" id="ARBA00023242"/>
    </source>
</evidence>
<dbReference type="InterPro" id="IPR000837">
    <property type="entry name" value="AP-1"/>
</dbReference>
<dbReference type="Pfam" id="PF00170">
    <property type="entry name" value="bZIP_1"/>
    <property type="match status" value="1"/>
</dbReference>
<dbReference type="Bgee" id="ENSOANG00000044018">
    <property type="expression patterns" value="Expressed in heart and 7 other cell types or tissues"/>
</dbReference>
<reference evidence="12" key="2">
    <citation type="submission" date="2025-08" db="UniProtKB">
        <authorList>
            <consortium name="Ensembl"/>
        </authorList>
    </citation>
    <scope>IDENTIFICATION</scope>
    <source>
        <strain evidence="12">Glennie</strain>
    </source>
</reference>
<name>A0A6I8NGF6_ORNAN</name>
<feature type="compositionally biased region" description="Low complexity" evidence="10">
    <location>
        <begin position="121"/>
        <end position="156"/>
    </location>
</feature>
<evidence type="ECO:0000259" key="11">
    <source>
        <dbReference type="PROSITE" id="PS50217"/>
    </source>
</evidence>
<comment type="similarity">
    <text evidence="1">Belongs to the bZIP family.</text>
</comment>
<evidence type="ECO:0000256" key="9">
    <source>
        <dbReference type="ARBA" id="ARBA00074031"/>
    </source>
</evidence>
<evidence type="ECO:0000256" key="3">
    <source>
        <dbReference type="ARBA" id="ARBA00023015"/>
    </source>
</evidence>
<dbReference type="GO" id="GO:0000978">
    <property type="term" value="F:RNA polymerase II cis-regulatory region sequence-specific DNA binding"/>
    <property type="evidence" value="ECO:0000318"/>
    <property type="project" value="GO_Central"/>
</dbReference>
<protein>
    <recommendedName>
        <fullName evidence="9">Basic leucine zipper transcriptional factor ATF-like 2</fullName>
    </recommendedName>
</protein>
<dbReference type="KEGG" id="oaa:100084099"/>
<dbReference type="Ensembl" id="ENSOANT00000047305.1">
    <property type="protein sequence ID" value="ENSOANP00000040180.1"/>
    <property type="gene ID" value="ENSOANG00000044018.1"/>
</dbReference>
<dbReference type="GO" id="GO:0006357">
    <property type="term" value="P:regulation of transcription by RNA polymerase II"/>
    <property type="evidence" value="ECO:0000318"/>
    <property type="project" value="GO_Central"/>
</dbReference>
<dbReference type="PANTHER" id="PTHR23351">
    <property type="entry name" value="FOS TRANSCRIPTION FACTOR-RELATED"/>
    <property type="match status" value="1"/>
</dbReference>
<evidence type="ECO:0000256" key="5">
    <source>
        <dbReference type="ARBA" id="ARBA00023159"/>
    </source>
</evidence>
<organism evidence="12 13">
    <name type="scientific">Ornithorhynchus anatinus</name>
    <name type="common">Duckbill platypus</name>
    <dbReference type="NCBI Taxonomy" id="9258"/>
    <lineage>
        <taxon>Eukaryota</taxon>
        <taxon>Metazoa</taxon>
        <taxon>Chordata</taxon>
        <taxon>Craniata</taxon>
        <taxon>Vertebrata</taxon>
        <taxon>Euteleostomi</taxon>
        <taxon>Mammalia</taxon>
        <taxon>Monotremata</taxon>
        <taxon>Ornithorhynchidae</taxon>
        <taxon>Ornithorhynchus</taxon>
    </lineage>
</organism>
<accession>A0A6I8NGF6</accession>
<evidence type="ECO:0000256" key="1">
    <source>
        <dbReference type="ARBA" id="ARBA00007163"/>
    </source>
</evidence>
<feature type="domain" description="BZIP" evidence="11">
    <location>
        <begin position="34"/>
        <end position="88"/>
    </location>
</feature>
<dbReference type="Gene3D" id="1.20.5.170">
    <property type="match status" value="1"/>
</dbReference>
<dbReference type="PRINTS" id="PR01217">
    <property type="entry name" value="PRICHEXTENSN"/>
</dbReference>
<keyword evidence="3" id="KW-0805">Transcription regulation</keyword>
<evidence type="ECO:0000256" key="4">
    <source>
        <dbReference type="ARBA" id="ARBA00023125"/>
    </source>
</evidence>
<dbReference type="AlphaFoldDB" id="A0A6I8NGF6"/>
<keyword evidence="7" id="KW-0539">Nucleus</keyword>
<dbReference type="OrthoDB" id="295274at2759"/>
<dbReference type="PROSITE" id="PS00036">
    <property type="entry name" value="BZIP_BASIC"/>
    <property type="match status" value="1"/>
</dbReference>
<dbReference type="OMA" id="HGCQEQP"/>
<dbReference type="FunCoup" id="A0A6I8NGF6">
    <property type="interactions" value="424"/>
</dbReference>
<dbReference type="InterPro" id="IPR004827">
    <property type="entry name" value="bZIP"/>
</dbReference>
<dbReference type="GeneID" id="100084099"/>
<proteinExistence type="inferred from homology"/>
<feature type="compositionally biased region" description="Basic and acidic residues" evidence="10">
    <location>
        <begin position="54"/>
        <end position="72"/>
    </location>
</feature>
<reference evidence="12" key="3">
    <citation type="submission" date="2025-09" db="UniProtKB">
        <authorList>
            <consortium name="Ensembl"/>
        </authorList>
    </citation>
    <scope>IDENTIFICATION</scope>
    <source>
        <strain evidence="12">Glennie</strain>
    </source>
</reference>
<dbReference type="CDD" id="cd14701">
    <property type="entry name" value="bZIP_BATF"/>
    <property type="match status" value="1"/>
</dbReference>
<keyword evidence="4" id="KW-0238">DNA-binding</keyword>
<dbReference type="PANTHER" id="PTHR23351:SF11">
    <property type="entry name" value="BASIC LEUCINE ZIPPER TRANSCRIPTIONAL FACTOR ATF-LIKE 2"/>
    <property type="match status" value="1"/>
</dbReference>
<dbReference type="CTD" id="116071"/>
<evidence type="ECO:0000256" key="2">
    <source>
        <dbReference type="ARBA" id="ARBA00022782"/>
    </source>
</evidence>
<dbReference type="RefSeq" id="XP_007658829.2">
    <property type="nucleotide sequence ID" value="XM_007660639.3"/>
</dbReference>
<keyword evidence="5" id="KW-0010">Activator</keyword>
<dbReference type="GO" id="GO:0005634">
    <property type="term" value="C:nucleus"/>
    <property type="evidence" value="ECO:0000318"/>
    <property type="project" value="GO_Central"/>
</dbReference>
<dbReference type="GO" id="GO:0030154">
    <property type="term" value="P:cell differentiation"/>
    <property type="evidence" value="ECO:0007669"/>
    <property type="project" value="UniProtKB-KW"/>
</dbReference>
<keyword evidence="13" id="KW-1185">Reference proteome</keyword>
<evidence type="ECO:0000256" key="6">
    <source>
        <dbReference type="ARBA" id="ARBA00023163"/>
    </source>
</evidence>
<dbReference type="InterPro" id="IPR046347">
    <property type="entry name" value="bZIP_sf"/>
</dbReference>
<dbReference type="SMART" id="SM00338">
    <property type="entry name" value="BRLZ"/>
    <property type="match status" value="1"/>
</dbReference>
<gene>
    <name evidence="12" type="primary">BATF2</name>
</gene>
<feature type="region of interest" description="Disordered" evidence="10">
    <location>
        <begin position="103"/>
        <end position="228"/>
    </location>
</feature>